<accession>A0A811N7A6</accession>
<dbReference type="Proteomes" id="UP000604825">
    <property type="component" value="Unassembled WGS sequence"/>
</dbReference>
<reference evidence="1" key="1">
    <citation type="submission" date="2020-10" db="EMBL/GenBank/DDBJ databases">
        <authorList>
            <person name="Han B."/>
            <person name="Lu T."/>
            <person name="Zhao Q."/>
            <person name="Huang X."/>
            <person name="Zhao Y."/>
        </authorList>
    </citation>
    <scope>NUCLEOTIDE SEQUENCE</scope>
</reference>
<protein>
    <submittedName>
        <fullName evidence="1">Uncharacterized protein</fullName>
    </submittedName>
</protein>
<name>A0A811N7A6_9POAL</name>
<sequence>MAEQTLEDLLLHESSSLTVPCDAMTTAYDYDCHTEEDTDWREIEHGIYLSSTACLHILPYDFGSSKHQMTVQAQRNSKMVKLHKTAYGYRGAFHGNT</sequence>
<dbReference type="AlphaFoldDB" id="A0A811N7A6"/>
<organism evidence="1 2">
    <name type="scientific">Miscanthus lutarioriparius</name>
    <dbReference type="NCBI Taxonomy" id="422564"/>
    <lineage>
        <taxon>Eukaryota</taxon>
        <taxon>Viridiplantae</taxon>
        <taxon>Streptophyta</taxon>
        <taxon>Embryophyta</taxon>
        <taxon>Tracheophyta</taxon>
        <taxon>Spermatophyta</taxon>
        <taxon>Magnoliopsida</taxon>
        <taxon>Liliopsida</taxon>
        <taxon>Poales</taxon>
        <taxon>Poaceae</taxon>
        <taxon>PACMAD clade</taxon>
        <taxon>Panicoideae</taxon>
        <taxon>Andropogonodae</taxon>
        <taxon>Andropogoneae</taxon>
        <taxon>Saccharinae</taxon>
        <taxon>Miscanthus</taxon>
    </lineage>
</organism>
<evidence type="ECO:0000313" key="1">
    <source>
        <dbReference type="EMBL" id="CAD6217621.1"/>
    </source>
</evidence>
<comment type="caution">
    <text evidence="1">The sequence shown here is derived from an EMBL/GenBank/DDBJ whole genome shotgun (WGS) entry which is preliminary data.</text>
</comment>
<dbReference type="EMBL" id="CAJGYO010000003">
    <property type="protein sequence ID" value="CAD6217621.1"/>
    <property type="molecule type" value="Genomic_DNA"/>
</dbReference>
<evidence type="ECO:0000313" key="2">
    <source>
        <dbReference type="Proteomes" id="UP000604825"/>
    </source>
</evidence>
<gene>
    <name evidence="1" type="ORF">NCGR_LOCUS11596</name>
</gene>
<keyword evidence="2" id="KW-1185">Reference proteome</keyword>
<proteinExistence type="predicted"/>